<keyword evidence="4 11" id="KW-0812">Transmembrane</keyword>
<keyword evidence="15" id="KW-1185">Reference proteome</keyword>
<evidence type="ECO:0000256" key="4">
    <source>
        <dbReference type="ARBA" id="ARBA00022692"/>
    </source>
</evidence>
<dbReference type="SUPFAM" id="SSF58104">
    <property type="entry name" value="Methyl-accepting chemotaxis protein (MCP) signaling domain"/>
    <property type="match status" value="1"/>
</dbReference>
<dbReference type="Pfam" id="PF02743">
    <property type="entry name" value="dCache_1"/>
    <property type="match status" value="1"/>
</dbReference>
<dbReference type="Gene3D" id="1.10.287.950">
    <property type="entry name" value="Methyl-accepting chemotaxis protein"/>
    <property type="match status" value="1"/>
</dbReference>
<reference evidence="14 15" key="1">
    <citation type="submission" date="2016-03" db="EMBL/GenBank/DDBJ databases">
        <title>Draft genome sequence of Paenibacillus glacialis DSM 22343.</title>
        <authorList>
            <person name="Shin S.-K."/>
            <person name="Yi H."/>
        </authorList>
    </citation>
    <scope>NUCLEOTIDE SEQUENCE [LARGE SCALE GENOMIC DNA]</scope>
    <source>
        <strain evidence="14 15">DSM 22343</strain>
    </source>
</reference>
<dbReference type="GO" id="GO:0007165">
    <property type="term" value="P:signal transduction"/>
    <property type="evidence" value="ECO:0007669"/>
    <property type="project" value="UniProtKB-KW"/>
</dbReference>
<feature type="coiled-coil region" evidence="10">
    <location>
        <begin position="590"/>
        <end position="617"/>
    </location>
</feature>
<dbReference type="InterPro" id="IPR003660">
    <property type="entry name" value="HAMP_dom"/>
</dbReference>
<evidence type="ECO:0000259" key="13">
    <source>
        <dbReference type="PROSITE" id="PS50885"/>
    </source>
</evidence>
<dbReference type="SMART" id="SM00304">
    <property type="entry name" value="HAMP"/>
    <property type="match status" value="1"/>
</dbReference>
<proteinExistence type="inferred from homology"/>
<keyword evidence="7 9" id="KW-0807">Transducer</keyword>
<keyword evidence="6 11" id="KW-0472">Membrane</keyword>
<organism evidence="14 15">
    <name type="scientific">Paenibacillus glacialis</name>
    <dbReference type="NCBI Taxonomy" id="494026"/>
    <lineage>
        <taxon>Bacteria</taxon>
        <taxon>Bacillati</taxon>
        <taxon>Bacillota</taxon>
        <taxon>Bacilli</taxon>
        <taxon>Bacillales</taxon>
        <taxon>Paenibacillaceae</taxon>
        <taxon>Paenibacillus</taxon>
    </lineage>
</organism>
<dbReference type="AlphaFoldDB" id="A0A168N9D8"/>
<feature type="domain" description="HAMP" evidence="13">
    <location>
        <begin position="315"/>
        <end position="367"/>
    </location>
</feature>
<protein>
    <submittedName>
        <fullName evidence="14">Chemotaxis protein</fullName>
    </submittedName>
</protein>
<comment type="caution">
    <text evidence="14">The sequence shown here is derived from an EMBL/GenBank/DDBJ whole genome shotgun (WGS) entry which is preliminary data.</text>
</comment>
<keyword evidence="10" id="KW-0175">Coiled coil</keyword>
<evidence type="ECO:0000313" key="15">
    <source>
        <dbReference type="Proteomes" id="UP000076967"/>
    </source>
</evidence>
<feature type="transmembrane region" description="Helical" evidence="11">
    <location>
        <begin position="291"/>
        <end position="313"/>
    </location>
</feature>
<keyword evidence="3" id="KW-0145">Chemotaxis</keyword>
<keyword evidence="2" id="KW-1003">Cell membrane</keyword>
<evidence type="ECO:0000256" key="11">
    <source>
        <dbReference type="SAM" id="Phobius"/>
    </source>
</evidence>
<evidence type="ECO:0000256" key="2">
    <source>
        <dbReference type="ARBA" id="ARBA00022475"/>
    </source>
</evidence>
<sequence length="673" mass="74020">MSLRVKLPLLISMLVAIVLISSSFSTYLISSELLLKKSTDEVVANANRLGEGLDSSVQLLEQTSHLFAVNGTFRKLLVLRSENEMSDDEFFSKNNEAYTQSLDLLRESLEVTQGIQSLTVTDTKGIIVASSTPDSVKSDRSDRGYLKEALKGNFNISEAIISRTTNTLISVFTQPIKDSKGQVIGAFLVTVDTSFFVEKLDDIQINSEGKISIVDRQGTYIYESTDKSLIGKKIDAEKYSQAISAKATKGVVTGTIDEPLSYVHYTKIPEADWSVIVEDSYKDIERPLEQLLQYIIIATLVAVMIAVACGILVSRAITKPILRLTDLFKRLASGDLTVSAEGKYNSEFKDLADSFNGMVEQNKTLIGNMNASIEVLTFSTAELESNSKQTSRSVNETSTTTMEIAKAMESQAHDTEHMVGKFSQLGDKIVTINHRAQTVKGSTEAIMEVFHSSKEVIDNLMDNNRKNEEEVHIISSITLKLEESSKNISNITGAISAIAKQTNLLALNASIEAARAGEHGKGFAVVATEIRKLAEQSSKQSNEIYDIIQQTLSFVSENNDSVLEIKGISEKQDEYVNHTQSAFQTIVENVVEITEQIKEMANEITLMEQDKNEVLDATQGLSASGEEVSASVEEVTATMYEQSSMVQQLADMVGTIDQLSLELKEAVSKFKMK</sequence>
<evidence type="ECO:0000256" key="7">
    <source>
        <dbReference type="ARBA" id="ARBA00023224"/>
    </source>
</evidence>
<dbReference type="Pfam" id="PF00015">
    <property type="entry name" value="MCPsignal"/>
    <property type="match status" value="1"/>
</dbReference>
<evidence type="ECO:0000256" key="9">
    <source>
        <dbReference type="PROSITE-ProRule" id="PRU00284"/>
    </source>
</evidence>
<name>A0A168N9D8_9BACL</name>
<dbReference type="InterPro" id="IPR033479">
    <property type="entry name" value="dCache_1"/>
</dbReference>
<dbReference type="CDD" id="cd12914">
    <property type="entry name" value="PDC1_DGC_like"/>
    <property type="match status" value="1"/>
</dbReference>
<comment type="subcellular location">
    <subcellularLocation>
        <location evidence="1">Cell membrane</location>
        <topology evidence="1">Multi-pass membrane protein</topology>
    </subcellularLocation>
</comment>
<dbReference type="Proteomes" id="UP000076967">
    <property type="component" value="Unassembled WGS sequence"/>
</dbReference>
<evidence type="ECO:0000256" key="3">
    <source>
        <dbReference type="ARBA" id="ARBA00022500"/>
    </source>
</evidence>
<gene>
    <name evidence="14" type="ORF">PGLA_04195</name>
</gene>
<keyword evidence="5 11" id="KW-1133">Transmembrane helix</keyword>
<dbReference type="STRING" id="494026.PGLA_04195"/>
<feature type="domain" description="Methyl-accepting transducer" evidence="12">
    <location>
        <begin position="386"/>
        <end position="636"/>
    </location>
</feature>
<evidence type="ECO:0000256" key="8">
    <source>
        <dbReference type="ARBA" id="ARBA00029447"/>
    </source>
</evidence>
<dbReference type="PANTHER" id="PTHR32089:SF112">
    <property type="entry name" value="LYSOZYME-LIKE PROTEIN-RELATED"/>
    <property type="match status" value="1"/>
</dbReference>
<evidence type="ECO:0000256" key="6">
    <source>
        <dbReference type="ARBA" id="ARBA00023136"/>
    </source>
</evidence>
<dbReference type="EMBL" id="LVJH01000003">
    <property type="protein sequence ID" value="OAB45543.1"/>
    <property type="molecule type" value="Genomic_DNA"/>
</dbReference>
<accession>A0A168N9D8</accession>
<evidence type="ECO:0000313" key="14">
    <source>
        <dbReference type="EMBL" id="OAB45543.1"/>
    </source>
</evidence>
<dbReference type="Pfam" id="PF00672">
    <property type="entry name" value="HAMP"/>
    <property type="match status" value="1"/>
</dbReference>
<evidence type="ECO:0000259" key="12">
    <source>
        <dbReference type="PROSITE" id="PS50111"/>
    </source>
</evidence>
<dbReference type="PROSITE" id="PS50111">
    <property type="entry name" value="CHEMOTAXIS_TRANSDUC_2"/>
    <property type="match status" value="1"/>
</dbReference>
<evidence type="ECO:0000256" key="1">
    <source>
        <dbReference type="ARBA" id="ARBA00004651"/>
    </source>
</evidence>
<comment type="similarity">
    <text evidence="8">Belongs to the methyl-accepting chemotaxis (MCP) protein family.</text>
</comment>
<dbReference type="PROSITE" id="PS50885">
    <property type="entry name" value="HAMP"/>
    <property type="match status" value="1"/>
</dbReference>
<dbReference type="CDD" id="cd06225">
    <property type="entry name" value="HAMP"/>
    <property type="match status" value="1"/>
</dbReference>
<dbReference type="Gene3D" id="3.30.450.20">
    <property type="entry name" value="PAS domain"/>
    <property type="match status" value="1"/>
</dbReference>
<evidence type="ECO:0000256" key="5">
    <source>
        <dbReference type="ARBA" id="ARBA00022989"/>
    </source>
</evidence>
<dbReference type="CDD" id="cd12912">
    <property type="entry name" value="PDC2_MCP_like"/>
    <property type="match status" value="1"/>
</dbReference>
<dbReference type="PANTHER" id="PTHR32089">
    <property type="entry name" value="METHYL-ACCEPTING CHEMOTAXIS PROTEIN MCPB"/>
    <property type="match status" value="1"/>
</dbReference>
<dbReference type="GO" id="GO:0005886">
    <property type="term" value="C:plasma membrane"/>
    <property type="evidence" value="ECO:0007669"/>
    <property type="project" value="UniProtKB-SubCell"/>
</dbReference>
<dbReference type="Gene3D" id="6.10.340.10">
    <property type="match status" value="1"/>
</dbReference>
<dbReference type="SMART" id="SM00283">
    <property type="entry name" value="MA"/>
    <property type="match status" value="1"/>
</dbReference>
<evidence type="ECO:0000256" key="10">
    <source>
        <dbReference type="SAM" id="Coils"/>
    </source>
</evidence>
<dbReference type="InterPro" id="IPR029151">
    <property type="entry name" value="Sensor-like_sf"/>
</dbReference>
<dbReference type="OrthoDB" id="243053at2"/>
<dbReference type="InterPro" id="IPR004089">
    <property type="entry name" value="MCPsignal_dom"/>
</dbReference>
<dbReference type="GO" id="GO:0006935">
    <property type="term" value="P:chemotaxis"/>
    <property type="evidence" value="ECO:0007669"/>
    <property type="project" value="UniProtKB-KW"/>
</dbReference>
<dbReference type="SUPFAM" id="SSF103190">
    <property type="entry name" value="Sensory domain-like"/>
    <property type="match status" value="1"/>
</dbReference>